<dbReference type="AlphaFoldDB" id="A0A1T2XAN3"/>
<dbReference type="STRING" id="1324314.BVG16_17555"/>
<dbReference type="Pfam" id="PF04892">
    <property type="entry name" value="VanZ"/>
    <property type="match status" value="1"/>
</dbReference>
<feature type="transmembrane region" description="Helical" evidence="1">
    <location>
        <begin position="102"/>
        <end position="120"/>
    </location>
</feature>
<evidence type="ECO:0000259" key="2">
    <source>
        <dbReference type="Pfam" id="PF04892"/>
    </source>
</evidence>
<evidence type="ECO:0000313" key="4">
    <source>
        <dbReference type="Proteomes" id="UP000190188"/>
    </source>
</evidence>
<proteinExistence type="predicted"/>
<name>A0A1T2XAN3_9BACL</name>
<keyword evidence="1" id="KW-1133">Transmembrane helix</keyword>
<accession>A0A1T2XAN3</accession>
<dbReference type="NCBIfam" id="NF037970">
    <property type="entry name" value="vanZ_1"/>
    <property type="match status" value="1"/>
</dbReference>
<dbReference type="RefSeq" id="WP_078500059.1">
    <property type="nucleotide sequence ID" value="NZ_MSZX01000006.1"/>
</dbReference>
<protein>
    <recommendedName>
        <fullName evidence="2">VanZ-like domain-containing protein</fullName>
    </recommendedName>
</protein>
<evidence type="ECO:0000256" key="1">
    <source>
        <dbReference type="SAM" id="Phobius"/>
    </source>
</evidence>
<dbReference type="InterPro" id="IPR016747">
    <property type="entry name" value="Phosphotransbutyrylase"/>
</dbReference>
<evidence type="ECO:0000313" key="3">
    <source>
        <dbReference type="EMBL" id="OPA76949.1"/>
    </source>
</evidence>
<organism evidence="3 4">
    <name type="scientific">Paenibacillus selenitireducens</name>
    <dbReference type="NCBI Taxonomy" id="1324314"/>
    <lineage>
        <taxon>Bacteria</taxon>
        <taxon>Bacillati</taxon>
        <taxon>Bacillota</taxon>
        <taxon>Bacilli</taxon>
        <taxon>Bacillales</taxon>
        <taxon>Paenibacillaceae</taxon>
        <taxon>Paenibacillus</taxon>
    </lineage>
</organism>
<keyword evidence="4" id="KW-1185">Reference proteome</keyword>
<dbReference type="OrthoDB" id="291892at2"/>
<dbReference type="EMBL" id="MSZX01000006">
    <property type="protein sequence ID" value="OPA76949.1"/>
    <property type="molecule type" value="Genomic_DNA"/>
</dbReference>
<keyword evidence="1" id="KW-0812">Transmembrane</keyword>
<dbReference type="Proteomes" id="UP000190188">
    <property type="component" value="Unassembled WGS sequence"/>
</dbReference>
<dbReference type="InterPro" id="IPR006976">
    <property type="entry name" value="VanZ-like"/>
</dbReference>
<feature type="transmembrane region" description="Helical" evidence="1">
    <location>
        <begin position="140"/>
        <end position="159"/>
    </location>
</feature>
<sequence length="169" mass="19954">MLRKHRGFMFWLVLTVIWMIFIFYKSAQSYQEQDIRPWLASWIPQYVIDHGLPHWEFNYDGGLVTWKKPYDFIEFFIRKGGHVTEYAILTFLWIMTLLSHATWRRIAIPVGAVLSILYAASDEWHQSFVPGRTGHAIDVAMDSVGVLVVSFLFILVLMIRSRMKKRRIS</sequence>
<feature type="transmembrane region" description="Helical" evidence="1">
    <location>
        <begin position="75"/>
        <end position="95"/>
    </location>
</feature>
<dbReference type="PIRSF" id="PIRSF019083">
    <property type="entry name" value="UCP019083_VanZ"/>
    <property type="match status" value="1"/>
</dbReference>
<feature type="domain" description="VanZ-like" evidence="2">
    <location>
        <begin position="11"/>
        <end position="156"/>
    </location>
</feature>
<feature type="transmembrane region" description="Helical" evidence="1">
    <location>
        <begin position="7"/>
        <end position="24"/>
    </location>
</feature>
<comment type="caution">
    <text evidence="3">The sequence shown here is derived from an EMBL/GenBank/DDBJ whole genome shotgun (WGS) entry which is preliminary data.</text>
</comment>
<keyword evidence="1" id="KW-0472">Membrane</keyword>
<gene>
    <name evidence="3" type="ORF">BVG16_17555</name>
</gene>
<reference evidence="3 4" key="1">
    <citation type="submission" date="2017-01" db="EMBL/GenBank/DDBJ databases">
        <title>Genome analysis of Paenibacillus selenitrireducens ES3-24.</title>
        <authorList>
            <person name="Xu D."/>
            <person name="Yao R."/>
            <person name="Zheng S."/>
        </authorList>
    </citation>
    <scope>NUCLEOTIDE SEQUENCE [LARGE SCALE GENOMIC DNA]</scope>
    <source>
        <strain evidence="3 4">ES3-24</strain>
    </source>
</reference>